<dbReference type="Gene3D" id="2.40.70.10">
    <property type="entry name" value="Acid Proteases"/>
    <property type="match status" value="1"/>
</dbReference>
<dbReference type="PIR" id="G85071">
    <property type="entry name" value="G85071"/>
</dbReference>
<gene>
    <name evidence="2" type="primary">F28D6.7</name>
    <name evidence="3" type="ordered locus">At4g07370</name>
</gene>
<reference evidence="2" key="4">
    <citation type="submission" date="1999-08" db="EMBL/GenBank/DDBJ databases">
        <authorList>
            <person name="Waterston R."/>
        </authorList>
    </citation>
    <scope>NUCLEOTIDE SEQUENCE</scope>
</reference>
<dbReference type="EMBL" id="AF147262">
    <property type="protein sequence ID" value="AAD48943.1"/>
    <property type="molecule type" value="Genomic_DNA"/>
</dbReference>
<reference evidence="2" key="2">
    <citation type="submission" date="1999-05" db="EMBL/GenBank/DDBJ databases">
        <title>The A. thaliana Genome Sequencing Project.</title>
        <authorList>
            <person name="WashU"/>
        </authorList>
    </citation>
    <scope>NUCLEOTIDE SEQUENCE</scope>
</reference>
<organism evidence="2">
    <name type="scientific">Arabidopsis thaliana</name>
    <name type="common">Mouse-ear cress</name>
    <dbReference type="NCBI Taxonomy" id="3702"/>
    <lineage>
        <taxon>Eukaryota</taxon>
        <taxon>Viridiplantae</taxon>
        <taxon>Streptophyta</taxon>
        <taxon>Embryophyta</taxon>
        <taxon>Tracheophyta</taxon>
        <taxon>Spermatophyta</taxon>
        <taxon>Magnoliopsida</taxon>
        <taxon>eudicotyledons</taxon>
        <taxon>Gunneridae</taxon>
        <taxon>Pentapetalae</taxon>
        <taxon>rosids</taxon>
        <taxon>malvids</taxon>
        <taxon>Brassicales</taxon>
        <taxon>Brassicaceae</taxon>
        <taxon>Camelineae</taxon>
        <taxon>Arabidopsis</taxon>
    </lineage>
</organism>
<evidence type="ECO:0000313" key="3">
    <source>
        <dbReference type="EMBL" id="CAB81107.1"/>
    </source>
</evidence>
<dbReference type="EMBL" id="AL161505">
    <property type="protein sequence ID" value="CAB81107.1"/>
    <property type="molecule type" value="Genomic_DNA"/>
</dbReference>
<dbReference type="PANTHER" id="PTHR33067:SF31">
    <property type="entry name" value="RNA-DIRECTED DNA POLYMERASE"/>
    <property type="match status" value="1"/>
</dbReference>
<dbReference type="PANTHER" id="PTHR33067">
    <property type="entry name" value="RNA-DIRECTED DNA POLYMERASE-RELATED"/>
    <property type="match status" value="1"/>
</dbReference>
<reference evidence="3" key="6">
    <citation type="submission" date="2000-03" db="EMBL/GenBank/DDBJ databases">
        <authorList>
            <person name="EU Arabidopsis sequencing project"/>
        </authorList>
    </citation>
    <scope>NUCLEOTIDE SEQUENCE</scope>
</reference>
<evidence type="ECO:0000313" key="2">
    <source>
        <dbReference type="EMBL" id="AAD48943.1"/>
    </source>
</evidence>
<proteinExistence type="predicted"/>
<dbReference type="AlphaFoldDB" id="Q7FZS3"/>
<reference evidence="2" key="3">
    <citation type="submission" date="1999-05" db="EMBL/GenBank/DDBJ databases">
        <title>The sequence of A. thaliana F28D6.</title>
        <authorList>
            <person name="Jones K."/>
            <person name="Wohldman P."/>
            <person name="Gregory S."/>
        </authorList>
    </citation>
    <scope>NUCLEOTIDE SEQUENCE</scope>
</reference>
<accession>Q7FZS3</accession>
<evidence type="ECO:0000256" key="1">
    <source>
        <dbReference type="SAM" id="MobiDB-lite"/>
    </source>
</evidence>
<protein>
    <submittedName>
        <fullName evidence="3">AT4g07370 protein</fullName>
    </submittedName>
    <submittedName>
        <fullName evidence="2">F28D6.7 protein</fullName>
    </submittedName>
</protein>
<reference key="1">
    <citation type="journal article" date="1999" name="Nature">
        <title>Sequence and analysis of chromosome 4 of the plant Arabidopsis thaliana.</title>
        <authorList>
            <consortium name="EU"/>
            <consortium name="CSHL and WU Arabidopsis Sequencing Project"/>
            <person name="Mayer K."/>
            <person name="Schuller C."/>
            <person name="Wambutt R."/>
            <person name="Murphy G."/>
            <person name="Volckaert G."/>
            <person name="Pohl T."/>
            <person name="Dusterhoft A."/>
            <person name="Stiekema W."/>
            <person name="Entian K.D."/>
            <person name="Terryn N."/>
            <person name="Harris B."/>
            <person name="Ansorge W."/>
            <person name="Brandt P."/>
            <person name="Grivell L."/>
            <person name="Rieger M."/>
            <person name="Weichselgartner M."/>
            <person name="de Simone V."/>
            <person name="Obermaier B."/>
            <person name="Mache R."/>
            <person name="Muller M."/>
            <person name="Kreis M."/>
            <person name="Delseny M."/>
            <person name="Puigdomenech P."/>
            <person name="Watson M."/>
            <person name="Schmidtheini T."/>
            <person name="Reichert B."/>
            <person name="Portatelle D."/>
            <person name="Perez-Alonso M."/>
            <person name="Boutry M."/>
            <person name="Bancroft I."/>
            <person name="Vos P."/>
            <person name="Hoheisel J."/>
            <person name="Zimmermann W."/>
            <person name="Wedler H."/>
            <person name="Ridley P."/>
            <person name="Langham S.A."/>
            <person name="McCullagh B."/>
            <person name="Bilham L."/>
            <person name="Robben J."/>
            <person name="Van der Schueren J."/>
            <person name="Grymonprez B."/>
            <person name="Chuang Y.J."/>
            <person name="Vandenbussche F."/>
            <person name="Braeken M."/>
            <person name="Weltjens I."/>
            <person name="Voet M."/>
            <person name="Bastiaens I."/>
            <person name="Aert R."/>
            <person name="Defoor E."/>
            <person name="Weitzenegger T."/>
            <person name="Bothe G."/>
            <person name="Ramsperger U."/>
            <person name="Hilbert H."/>
            <person name="Braun M."/>
            <person name="Holzer E."/>
            <person name="Brandt A."/>
            <person name="Peters S."/>
            <person name="van Staveren M."/>
            <person name="Dirske W."/>
            <person name="Mooijman P."/>
            <person name="Klein Lankhorst R."/>
            <person name="Rose M."/>
            <person name="Hauf J."/>
            <person name="Kotter P."/>
            <person name="Berneiser S."/>
            <person name="Hempel S."/>
            <person name="Feldpausch M."/>
            <person name="Lamberth S."/>
            <person name="Van den Daele H."/>
            <person name="De Keyser A."/>
            <person name="Buysshaert C."/>
            <person name="Gielen J."/>
            <person name="Villarroel R."/>
            <person name="De Clercq R."/>
            <person name="Van Montagu M."/>
            <person name="Rogers J."/>
            <person name="Cronin A."/>
            <person name="Quail M."/>
            <person name="Bray-Allen S."/>
            <person name="Clark L."/>
            <person name="Doggett J."/>
            <person name="Hall S."/>
            <person name="Kay M."/>
            <person name="Lennard N."/>
            <person name="McLay K."/>
            <person name="Mayes R."/>
            <person name="Pettett A."/>
            <person name="Rajandream M.A."/>
            <person name="Lyne M."/>
            <person name="Benes V."/>
            <person name="Rechmann S."/>
            <person name="Borkova D."/>
            <person name="Blocker H."/>
            <person name="Scharfe M."/>
            <person name="Grimm M."/>
            <person name="Lohnert T.H."/>
            <person name="Dose S."/>
            <person name="de Haan M."/>
            <person name="Maarse A."/>
            <person name="Schafer M."/>
            <person name="Muller-Auer S."/>
            <person name="Gabel C."/>
            <person name="Fuchs M."/>
            <person name="Fartmann B."/>
            <person name="Granderath K."/>
            <person name="Dauner D."/>
            <person name="Herzl A."/>
            <person name="Neumann S."/>
            <person name="Argiriou A."/>
            <person name="Vitale D."/>
            <person name="Liguori R."/>
            <person name="Piravandi E."/>
            <person name="Massenet O."/>
            <person name="Quigley F."/>
            <person name="Clabauld G."/>
            <person name="Mundlein A."/>
            <person name="Felber R."/>
            <person name="Schnabl S."/>
            <person name="Hiller R."/>
            <person name="Schmidt W."/>
            <person name="Lecharny A."/>
            <person name="Aubourg S."/>
            <person name="Chefdor F."/>
            <person name="Cooke R."/>
            <person name="Berger C."/>
            <person name="Montfort A."/>
            <person name="Casacuberta E."/>
            <person name="Gibbons T."/>
            <person name="Weber N."/>
            <person name="Vandenbol M."/>
            <person name="Bargues M."/>
            <person name="Terol J."/>
            <person name="Torres A."/>
            <person name="Perez-Perez A."/>
            <person name="Purnelle B."/>
            <person name="Bent E."/>
            <person name="Johnson S."/>
            <person name="Tacon D."/>
            <person name="Jesse T."/>
            <person name="Heijnen L."/>
            <person name="Schwarz S."/>
            <person name="Scholler P."/>
            <person name="Heber S."/>
            <person name="Francs P."/>
            <person name="Bielke C."/>
            <person name="Frishman D."/>
            <person name="Haase D."/>
            <person name="Lemcke K."/>
            <person name="Mewes H.W."/>
            <person name="Stocker S."/>
            <person name="Zaccaria P."/>
            <person name="Bevan M."/>
            <person name="Wilson R.K."/>
            <person name="de la Bastide M."/>
            <person name="Habermann K."/>
            <person name="Parnell L."/>
            <person name="Dedhia N."/>
            <person name="Gnoj L."/>
            <person name="Schutz K."/>
            <person name="Huang E."/>
            <person name="Spiegel L."/>
            <person name="Sehkon M."/>
            <person name="Murray J."/>
            <person name="Sheet P."/>
            <person name="Cordes M."/>
            <person name="Abu-Threideh J."/>
            <person name="Stoneking T."/>
            <person name="Kalicki J."/>
            <person name="Graves T."/>
            <person name="Harmon G."/>
            <person name="Edwards J."/>
            <person name="Latreille P."/>
            <person name="Courtney L."/>
            <person name="Cloud J."/>
            <person name="Abbott A."/>
            <person name="Scott K."/>
            <person name="Johnson D."/>
            <person name="Minx P."/>
            <person name="Bentley D."/>
            <person name="Fulton B."/>
            <person name="Miller N."/>
            <person name="Greco T."/>
            <person name="Kemp K."/>
            <person name="Kramer J."/>
            <person name="Fulton L."/>
            <person name="Mardis E."/>
            <person name="Dante M."/>
            <person name="Pepin K."/>
            <person name="Hillier L."/>
            <person name="Nelson J."/>
            <person name="Spieth J."/>
            <person name="Ryan E."/>
            <person name="Andrews S."/>
            <person name="Geisel C."/>
            <person name="Layman D."/>
            <person name="Du H."/>
            <person name="Ali J."/>
            <person name="Berghoff A."/>
            <person name="Jones K."/>
            <person name="Drone K."/>
            <person name="Cotton M."/>
            <person name="Joshu C."/>
            <person name="Antonoiu B."/>
            <person name="Zidanic M."/>
            <person name="Strong C."/>
            <person name="Sun H."/>
            <person name="Lamar B."/>
            <person name="Yordan C."/>
            <person name="Ma P."/>
            <person name="Zhong J."/>
            <person name="Preston R."/>
            <person name="Vil D."/>
            <person name="Shekher M."/>
            <person name="Matero A."/>
            <person name="Shah R."/>
            <person name="Swaby I.K."/>
            <person name="O'Shaughnessy A."/>
            <person name="Rodriguez M."/>
            <person name="Hoffmann J."/>
            <person name="Till S."/>
            <person name="Granat S."/>
            <person name="Shohdy N."/>
            <person name="Hasegawa A."/>
            <person name="Hameed A."/>
            <person name="Lodhi M."/>
            <person name="Johnson A."/>
            <person name="Chen E."/>
            <person name="Marra M."/>
            <person name="Martienssen R."/>
            <person name="McCombie W.R."/>
        </authorList>
    </citation>
    <scope>NUCLEOTIDE SEQUENCE [LARGE SCALE GENOMIC DNA]</scope>
    <source>
        <strain>cv. Columbia</strain>
    </source>
</reference>
<feature type="region of interest" description="Disordered" evidence="1">
    <location>
        <begin position="54"/>
        <end position="105"/>
    </location>
</feature>
<feature type="compositionally biased region" description="Basic and acidic residues" evidence="1">
    <location>
        <begin position="75"/>
        <end position="84"/>
    </location>
</feature>
<name>Q7FZS3_ARATH</name>
<reference evidence="3" key="5">
    <citation type="submission" date="2000-03" db="EMBL/GenBank/DDBJ databases">
        <authorList>
            <person name="Wilson R."/>
            <person name="Lamar B."/>
            <person name="Stoneking T."/>
            <person name="Stumpf J."/>
            <person name="Mewes H.W."/>
            <person name="Lemcke K."/>
            <person name="Mayer K.F.X."/>
        </authorList>
    </citation>
    <scope>NUCLEOTIDE SEQUENCE</scope>
</reference>
<sequence length="531" mass="59362">MLKTCKIHTYQGQVSSSIEIAKKISELHQKLDCSYNDLNAKVEALNSKVRYLEGESASTSSPKVTGLPGKSIQNPKEERPKSVTEDSAYQDGEDFSLNEDQVDKPTEVLEPILDRDTRPTNPLTSSAALKLVAAKNNEIAFIPPPYKPPLPFPGRHKKEVEDKYRAMFAKNIKKVELRIPLADALTHIPDSQKFLKDLIMERIQEVQKTTVLSHECSAIIQENDVSEKLGDPGSFTLPCSLGSLTFNKCLCDLGPSVNLMPLSVAKRSVRLPHGLLEDLPIKIRNVEVPTDFVVLNMDEEPKDPLILGRPFLATVGVIIDVKQGKIDLNLGKNFEMKFDINDAMKKPTIEEQTFLVKEVDRLAGELQSGKPGYLPSETLSSEKSLESHKAAVGSQVYKGLMESDTKIIKANEDKAIQRPTHIVKELKDQIKELNRKLNQVPLNIKDAPDNGATILVSKEGCEFTSEWRSLDHGVGRNRRREIEYTHGGTGRHRGNEVEYRHARAETELGDSSLAWEQSHVAIDDQLRSFFD</sequence>
<dbReference type="CDD" id="cd00303">
    <property type="entry name" value="retropepsin_like"/>
    <property type="match status" value="1"/>
</dbReference>
<dbReference type="InterPro" id="IPR021109">
    <property type="entry name" value="Peptidase_aspartic_dom_sf"/>
</dbReference>